<sequence>MRKKRNVAKKRGHIVAGELIPSLPDELVLAHVVTRLPWCVRPVCRAVSKSWRAWMDTSITRPDLQLRSRKYHLPLLHACFLISTLDTHIFIAQPNEELCGAGDYTTLESRDIVYHIHKQWRKLPCLQGLLPSQASSAKLVVHSGMVYVWWTDDLLDHFVLKMDMACGDWTWKKFSFLHHFTGFPGHVNGKVFVLRGYRGEPPDQEKETVLVYGMTTEQCEVVKTWDRDI</sequence>
<name>A0A9D4ZEY4_ADICA</name>
<dbReference type="SUPFAM" id="SSF117281">
    <property type="entry name" value="Kelch motif"/>
    <property type="match status" value="1"/>
</dbReference>
<evidence type="ECO:0000313" key="1">
    <source>
        <dbReference type="EMBL" id="KAI5072968.1"/>
    </source>
</evidence>
<evidence type="ECO:0000313" key="2">
    <source>
        <dbReference type="Proteomes" id="UP000886520"/>
    </source>
</evidence>
<protein>
    <recommendedName>
        <fullName evidence="3">F-box domain-containing protein</fullName>
    </recommendedName>
</protein>
<accession>A0A9D4ZEY4</accession>
<dbReference type="EMBL" id="JABFUD020000012">
    <property type="protein sequence ID" value="KAI5072968.1"/>
    <property type="molecule type" value="Genomic_DNA"/>
</dbReference>
<keyword evidence="2" id="KW-1185">Reference proteome</keyword>
<dbReference type="Proteomes" id="UP000886520">
    <property type="component" value="Chromosome 12"/>
</dbReference>
<evidence type="ECO:0008006" key="3">
    <source>
        <dbReference type="Google" id="ProtNLM"/>
    </source>
</evidence>
<dbReference type="AlphaFoldDB" id="A0A9D4ZEY4"/>
<gene>
    <name evidence="1" type="ORF">GOP47_0013074</name>
</gene>
<reference evidence="1" key="1">
    <citation type="submission" date="2021-01" db="EMBL/GenBank/DDBJ databases">
        <title>Adiantum capillus-veneris genome.</title>
        <authorList>
            <person name="Fang Y."/>
            <person name="Liao Q."/>
        </authorList>
    </citation>
    <scope>NUCLEOTIDE SEQUENCE</scope>
    <source>
        <strain evidence="1">H3</strain>
        <tissue evidence="1">Leaf</tissue>
    </source>
</reference>
<dbReference type="InterPro" id="IPR015915">
    <property type="entry name" value="Kelch-typ_b-propeller"/>
</dbReference>
<organism evidence="1 2">
    <name type="scientific">Adiantum capillus-veneris</name>
    <name type="common">Maidenhair fern</name>
    <dbReference type="NCBI Taxonomy" id="13818"/>
    <lineage>
        <taxon>Eukaryota</taxon>
        <taxon>Viridiplantae</taxon>
        <taxon>Streptophyta</taxon>
        <taxon>Embryophyta</taxon>
        <taxon>Tracheophyta</taxon>
        <taxon>Polypodiopsida</taxon>
        <taxon>Polypodiidae</taxon>
        <taxon>Polypodiales</taxon>
        <taxon>Pteridineae</taxon>
        <taxon>Pteridaceae</taxon>
        <taxon>Vittarioideae</taxon>
        <taxon>Adiantum</taxon>
    </lineage>
</organism>
<dbReference type="OrthoDB" id="1925468at2759"/>
<comment type="caution">
    <text evidence="1">The sequence shown here is derived from an EMBL/GenBank/DDBJ whole genome shotgun (WGS) entry which is preliminary data.</text>
</comment>
<proteinExistence type="predicted"/>